<dbReference type="AlphaFoldDB" id="A0A1C4FFC2"/>
<evidence type="ECO:0000313" key="2">
    <source>
        <dbReference type="EMBL" id="SCC54171.1"/>
    </source>
</evidence>
<reference evidence="2 3" key="1">
    <citation type="submission" date="2016-08" db="EMBL/GenBank/DDBJ databases">
        <authorList>
            <person name="Seilhamer J.J."/>
        </authorList>
    </citation>
    <scope>NUCLEOTIDE SEQUENCE [LARGE SCALE GENOMIC DNA]</scope>
    <source>
        <strain evidence="2 3">A37T2</strain>
    </source>
</reference>
<organism evidence="2 3">
    <name type="scientific">Chitinophaga costaii</name>
    <dbReference type="NCBI Taxonomy" id="1335309"/>
    <lineage>
        <taxon>Bacteria</taxon>
        <taxon>Pseudomonadati</taxon>
        <taxon>Bacteroidota</taxon>
        <taxon>Chitinophagia</taxon>
        <taxon>Chitinophagales</taxon>
        <taxon>Chitinophagaceae</taxon>
        <taxon>Chitinophaga</taxon>
    </lineage>
</organism>
<evidence type="ECO:0000256" key="1">
    <source>
        <dbReference type="SAM" id="SignalP"/>
    </source>
</evidence>
<feature type="signal peptide" evidence="1">
    <location>
        <begin position="1"/>
        <end position="26"/>
    </location>
</feature>
<dbReference type="OrthoDB" id="610057at2"/>
<evidence type="ECO:0000313" key="3">
    <source>
        <dbReference type="Proteomes" id="UP000242818"/>
    </source>
</evidence>
<sequence length="556" mass="61997">MKATQAMKAACCLLLACFAFCRPTWAQTTDAQVIFSAPIEEPASGWCKLLLLKNGHTFFLRFTPHDGILVNIYDTAHTLQRTDTIGSIGWDAHSMADAEIDGLYEINGQVVLFLQQQLKYKPTLFRLVLDGNDGHLLREDKLGELASIQQHQAAALNNEASHDCFVEKDPRSGYYAVALFNGTELAHDSTDAGHVEVIHFAPDHHEIHRVQYYLPDSSYEYFNYLNMQVQGGEAVYLASMAFNTHTNKHHEDSRLLIARLGATDTVFTFQPADQQHGAGNAWGMLQCMPGQPLRLLVTAQPADINRKKNTSLMPVYFLSFDARTLQPVAQEQLPMAAASDYAKAHLQYQDKYTGMLQAWLPLADGSSLLLQESIRQFIQGGATFKKTITGLGDAGITHLDANGKEEGAVVLNKIQSAAGTYQPFYQYRRNKSEWSFRNRNTMAGVNGYLSYAMVQNKKGNYFLYNQLVSTTPGDYSVATRPLRTISEAGLVCYHYVDGQLLQLKLFPPPPTLLEAPTFYACMLDAAAEDAVKNCYATVMIAHNDTVRKAYLAWIVF</sequence>
<feature type="chain" id="PRO_5008691853" evidence="1">
    <location>
        <begin position="27"/>
        <end position="556"/>
    </location>
</feature>
<keyword evidence="3" id="KW-1185">Reference proteome</keyword>
<dbReference type="Proteomes" id="UP000242818">
    <property type="component" value="Unassembled WGS sequence"/>
</dbReference>
<name>A0A1C4FFC2_9BACT</name>
<gene>
    <name evidence="2" type="ORF">GA0116948_113113</name>
</gene>
<keyword evidence="1" id="KW-0732">Signal</keyword>
<protein>
    <submittedName>
        <fullName evidence="2">Uncharacterized protein</fullName>
    </submittedName>
</protein>
<proteinExistence type="predicted"/>
<accession>A0A1C4FFC2</accession>
<dbReference type="EMBL" id="FMAR01000013">
    <property type="protein sequence ID" value="SCC54171.1"/>
    <property type="molecule type" value="Genomic_DNA"/>
</dbReference>
<dbReference type="RefSeq" id="WP_089714210.1">
    <property type="nucleotide sequence ID" value="NZ_FMAR01000013.1"/>
</dbReference>